<dbReference type="InterPro" id="IPR000073">
    <property type="entry name" value="AB_hydrolase_1"/>
</dbReference>
<feature type="domain" description="AB hydrolase-1" evidence="1">
    <location>
        <begin position="32"/>
        <end position="286"/>
    </location>
</feature>
<dbReference type="PANTHER" id="PTHR43798">
    <property type="entry name" value="MONOACYLGLYCEROL LIPASE"/>
    <property type="match status" value="1"/>
</dbReference>
<organism evidence="2 3">
    <name type="scientific">Runella rosea</name>
    <dbReference type="NCBI Taxonomy" id="2259595"/>
    <lineage>
        <taxon>Bacteria</taxon>
        <taxon>Pseudomonadati</taxon>
        <taxon>Bacteroidota</taxon>
        <taxon>Cytophagia</taxon>
        <taxon>Cytophagales</taxon>
        <taxon>Spirosomataceae</taxon>
        <taxon>Runella</taxon>
    </lineage>
</organism>
<gene>
    <name evidence="2" type="ORF">DR864_05585</name>
</gene>
<keyword evidence="2" id="KW-0378">Hydrolase</keyword>
<protein>
    <submittedName>
        <fullName evidence="2">Alpha/beta hydrolase</fullName>
    </submittedName>
</protein>
<dbReference type="OrthoDB" id="9799612at2"/>
<dbReference type="GO" id="GO:0047372">
    <property type="term" value="F:monoacylglycerol lipase activity"/>
    <property type="evidence" value="ECO:0007669"/>
    <property type="project" value="TreeGrafter"/>
</dbReference>
<reference evidence="2 3" key="1">
    <citation type="submission" date="2018-07" db="EMBL/GenBank/DDBJ databases">
        <title>Genome sequencing of Runella.</title>
        <authorList>
            <person name="Baek M.-G."/>
            <person name="Yi H."/>
        </authorList>
    </citation>
    <scope>NUCLEOTIDE SEQUENCE [LARGE SCALE GENOMIC DNA]</scope>
    <source>
        <strain evidence="2 3">HYN0085</strain>
    </source>
</reference>
<dbReference type="EMBL" id="CP030850">
    <property type="protein sequence ID" value="AXE17240.1"/>
    <property type="molecule type" value="Genomic_DNA"/>
</dbReference>
<dbReference type="InterPro" id="IPR050266">
    <property type="entry name" value="AB_hydrolase_sf"/>
</dbReference>
<dbReference type="Gene3D" id="3.40.50.1820">
    <property type="entry name" value="alpha/beta hydrolase"/>
    <property type="match status" value="1"/>
</dbReference>
<dbReference type="SUPFAM" id="SSF53474">
    <property type="entry name" value="alpha/beta-Hydrolases"/>
    <property type="match status" value="1"/>
</dbReference>
<dbReference type="InterPro" id="IPR000639">
    <property type="entry name" value="Epox_hydrolase-like"/>
</dbReference>
<dbReference type="KEGG" id="run:DR864_05585"/>
<name>A0A344TF19_9BACT</name>
<evidence type="ECO:0000313" key="3">
    <source>
        <dbReference type="Proteomes" id="UP000251993"/>
    </source>
</evidence>
<dbReference type="Proteomes" id="UP000251993">
    <property type="component" value="Chromosome"/>
</dbReference>
<proteinExistence type="predicted"/>
<dbReference type="GO" id="GO:0046464">
    <property type="term" value="P:acylglycerol catabolic process"/>
    <property type="evidence" value="ECO:0007669"/>
    <property type="project" value="TreeGrafter"/>
</dbReference>
<dbReference type="GO" id="GO:0016020">
    <property type="term" value="C:membrane"/>
    <property type="evidence" value="ECO:0007669"/>
    <property type="project" value="TreeGrafter"/>
</dbReference>
<keyword evidence="3" id="KW-1185">Reference proteome</keyword>
<accession>A0A344TF19</accession>
<sequence length="296" mass="34810">MITPRQWHATGSHFTYKTHQIFYRTEGQGETLVLIHGFPTSSWDWYRIWDQLAEKYRVIGFDMIGFGLSDKPHRYSYSIHDQADLFEALMNHLQINQCHLLVHDYGNTVAQELLARWEDRKNETQAPESRSFPIIKSVCFLNGGLFPEMHRALLVQKLMKSPLGVLLTKFNNKARLKKSFEKLYGPKGIDDLEMDGFWETIQYQNGHRLFHKLINYIEDRRQNRERWVGVLQQTSIPLRLINGPEDPVSGRHLADYYQQMIPNPDVVIIEGAGHYPQNEAPEEVIAYYFEFRQKHC</sequence>
<dbReference type="InterPro" id="IPR029058">
    <property type="entry name" value="AB_hydrolase_fold"/>
</dbReference>
<dbReference type="PANTHER" id="PTHR43798:SF33">
    <property type="entry name" value="HYDROLASE, PUTATIVE (AFU_ORTHOLOGUE AFUA_2G14860)-RELATED"/>
    <property type="match status" value="1"/>
</dbReference>
<evidence type="ECO:0000313" key="2">
    <source>
        <dbReference type="EMBL" id="AXE17240.1"/>
    </source>
</evidence>
<dbReference type="Pfam" id="PF12697">
    <property type="entry name" value="Abhydrolase_6"/>
    <property type="match status" value="1"/>
</dbReference>
<dbReference type="PRINTS" id="PR00412">
    <property type="entry name" value="EPOXHYDRLASE"/>
</dbReference>
<dbReference type="RefSeq" id="WP_114066026.1">
    <property type="nucleotide sequence ID" value="NZ_CP030850.1"/>
</dbReference>
<evidence type="ECO:0000259" key="1">
    <source>
        <dbReference type="Pfam" id="PF12697"/>
    </source>
</evidence>
<dbReference type="AlphaFoldDB" id="A0A344TF19"/>